<name>A0A432GRS9_9DELT</name>
<dbReference type="Pfam" id="PF13193">
    <property type="entry name" value="AMP-binding_C"/>
    <property type="match status" value="1"/>
</dbReference>
<dbReference type="Proteomes" id="UP000287917">
    <property type="component" value="Unassembled WGS sequence"/>
</dbReference>
<feature type="domain" description="AMP-binding enzyme C-terminal" evidence="4">
    <location>
        <begin position="418"/>
        <end position="488"/>
    </location>
</feature>
<evidence type="ECO:0000256" key="1">
    <source>
        <dbReference type="ARBA" id="ARBA00006432"/>
    </source>
</evidence>
<dbReference type="SUPFAM" id="SSF56801">
    <property type="entry name" value="Acetyl-CoA synthetase-like"/>
    <property type="match status" value="1"/>
</dbReference>
<comment type="similarity">
    <text evidence="1">Belongs to the ATP-dependent AMP-binding enzyme family.</text>
</comment>
<keyword evidence="2 5" id="KW-0436">Ligase</keyword>
<dbReference type="AlphaFoldDB" id="A0A432GRS9"/>
<dbReference type="GO" id="GO:0006631">
    <property type="term" value="P:fatty acid metabolic process"/>
    <property type="evidence" value="ECO:0007669"/>
    <property type="project" value="TreeGrafter"/>
</dbReference>
<dbReference type="Pfam" id="PF00501">
    <property type="entry name" value="AMP-binding"/>
    <property type="match status" value="1"/>
</dbReference>
<sequence>MAIREHSIYDCIMRNALNLSGETALVSGDLRLTFSEIPIHVNCLARGLLNTGFEKGDRIAVLLNNCAEYALLLAACTRVGVVAVCLNTRTSAGEMRMVLESTKPKALLFQTSFEQQAEELRDLFPHRQFYCIDEASILSTSFDQLLDENPAPLTEPQPGVDEGWLIIPTAAVDGVPKGALLSQRNVLASAAVHLHHFGRDAIKGHLLALPIFHVMGLTSAWATFIGGGKNVVLKQFDDKEAVRLIDAEQLTYFGSFPPILERVLDSAKETGSVLKSLQVVYGLEGPQNIKRLQEETNAVFWTGFGQAETTAFVTASPASERLGASGQSTLINSVAIVNELDLDEQVPTGEEGEIVVRGENIFLEYWNMPEATAYAQRNSWHHTGDIGRLDDDGFLWYVKRAAEKELIKTGGENVYPGEVESVLLKHAEIKDCCVIGVPDKTWGEAVKAVCVLKKGSKLSEKEVSDYVGGQIAGFKKPRKVEFVEKLPRENDEVDREAAKAKWGE</sequence>
<dbReference type="InterPro" id="IPR000873">
    <property type="entry name" value="AMP-dep_synth/lig_dom"/>
</dbReference>
<dbReference type="PANTHER" id="PTHR43201">
    <property type="entry name" value="ACYL-COA SYNTHETASE"/>
    <property type="match status" value="1"/>
</dbReference>
<dbReference type="Gene3D" id="3.40.50.12780">
    <property type="entry name" value="N-terminal domain of ligase-like"/>
    <property type="match status" value="1"/>
</dbReference>
<comment type="caution">
    <text evidence="5">The sequence shown here is derived from an EMBL/GenBank/DDBJ whole genome shotgun (WGS) entry which is preliminary data.</text>
</comment>
<dbReference type="InterPro" id="IPR045851">
    <property type="entry name" value="AMP-bd_C_sf"/>
</dbReference>
<gene>
    <name evidence="5" type="ORF">DSY96_03265</name>
</gene>
<proteinExistence type="inferred from homology"/>
<evidence type="ECO:0000313" key="5">
    <source>
        <dbReference type="EMBL" id="RTZ86238.1"/>
    </source>
</evidence>
<protein>
    <submittedName>
        <fullName evidence="5">Long-chain fatty acid--CoA ligase</fullName>
    </submittedName>
</protein>
<evidence type="ECO:0000313" key="6">
    <source>
        <dbReference type="Proteomes" id="UP000287917"/>
    </source>
</evidence>
<evidence type="ECO:0000259" key="4">
    <source>
        <dbReference type="Pfam" id="PF13193"/>
    </source>
</evidence>
<dbReference type="Gene3D" id="3.30.300.30">
    <property type="match status" value="1"/>
</dbReference>
<dbReference type="InterPro" id="IPR042099">
    <property type="entry name" value="ANL_N_sf"/>
</dbReference>
<reference evidence="5 6" key="1">
    <citation type="submission" date="2018-06" db="EMBL/GenBank/DDBJ databases">
        <title>Combined omics and stable isotope probing to characterize newly discovered Mariana Back-Arc vent microbial communities.</title>
        <authorList>
            <person name="Trembath-Reichert E."/>
            <person name="Huber J.A."/>
        </authorList>
    </citation>
    <scope>NUCLEOTIDE SEQUENCE [LARGE SCALE GENOMIC DNA]</scope>
    <source>
        <strain evidence="5">MAG 58</strain>
    </source>
</reference>
<dbReference type="GO" id="GO:0031956">
    <property type="term" value="F:medium-chain fatty acid-CoA ligase activity"/>
    <property type="evidence" value="ECO:0007669"/>
    <property type="project" value="TreeGrafter"/>
</dbReference>
<feature type="domain" description="AMP-dependent synthetase/ligase" evidence="3">
    <location>
        <begin position="18"/>
        <end position="366"/>
    </location>
</feature>
<organism evidence="5 6">
    <name type="scientific">SAR324 cluster bacterium</name>
    <dbReference type="NCBI Taxonomy" id="2024889"/>
    <lineage>
        <taxon>Bacteria</taxon>
        <taxon>Deltaproteobacteria</taxon>
        <taxon>SAR324 cluster</taxon>
    </lineage>
</organism>
<dbReference type="EMBL" id="QNZK01000117">
    <property type="protein sequence ID" value="RTZ86238.1"/>
    <property type="molecule type" value="Genomic_DNA"/>
</dbReference>
<evidence type="ECO:0000256" key="2">
    <source>
        <dbReference type="ARBA" id="ARBA00022598"/>
    </source>
</evidence>
<dbReference type="PANTHER" id="PTHR43201:SF5">
    <property type="entry name" value="MEDIUM-CHAIN ACYL-COA LIGASE ACSF2, MITOCHONDRIAL"/>
    <property type="match status" value="1"/>
</dbReference>
<accession>A0A432GRS9</accession>
<dbReference type="InterPro" id="IPR025110">
    <property type="entry name" value="AMP-bd_C"/>
</dbReference>
<evidence type="ECO:0000259" key="3">
    <source>
        <dbReference type="Pfam" id="PF00501"/>
    </source>
</evidence>